<dbReference type="InParanoid" id="C5KJ31"/>
<dbReference type="RefSeq" id="XP_002783717.1">
    <property type="nucleotide sequence ID" value="XM_002783671.1"/>
</dbReference>
<keyword evidence="4" id="KW-0251">Elongation factor</keyword>
<dbReference type="OrthoDB" id="407705at2759"/>
<dbReference type="FunCoup" id="C5KJ31">
    <property type="interactions" value="430"/>
</dbReference>
<dbReference type="SUPFAM" id="SSF52540">
    <property type="entry name" value="P-loop containing nucleoside triphosphate hydrolases"/>
    <property type="match status" value="1"/>
</dbReference>
<dbReference type="Pfam" id="PF00009">
    <property type="entry name" value="GTP_EFTU"/>
    <property type="match status" value="1"/>
</dbReference>
<dbReference type="PROSITE" id="PS00301">
    <property type="entry name" value="G_TR_1"/>
    <property type="match status" value="1"/>
</dbReference>
<accession>C5KJ31</accession>
<dbReference type="GO" id="GO:0003924">
    <property type="term" value="F:GTPase activity"/>
    <property type="evidence" value="ECO:0007669"/>
    <property type="project" value="InterPro"/>
</dbReference>
<dbReference type="InterPro" id="IPR027417">
    <property type="entry name" value="P-loop_NTPase"/>
</dbReference>
<organism evidence="5">
    <name type="scientific">Perkinsus marinus (strain ATCC 50983 / TXsc)</name>
    <dbReference type="NCBI Taxonomy" id="423536"/>
    <lineage>
        <taxon>Eukaryota</taxon>
        <taxon>Sar</taxon>
        <taxon>Alveolata</taxon>
        <taxon>Perkinsozoa</taxon>
        <taxon>Perkinsea</taxon>
        <taxon>Perkinsida</taxon>
        <taxon>Perkinsidae</taxon>
        <taxon>Perkinsus</taxon>
    </lineage>
</organism>
<keyword evidence="1" id="KW-0547">Nucleotide-binding</keyword>
<feature type="non-terminal residue" evidence="4">
    <location>
        <position position="276"/>
    </location>
</feature>
<dbReference type="GO" id="GO:0005525">
    <property type="term" value="F:GTP binding"/>
    <property type="evidence" value="ECO:0007669"/>
    <property type="project" value="UniProtKB-KW"/>
</dbReference>
<gene>
    <name evidence="4" type="ORF">Pmar_PMAR009933</name>
</gene>
<evidence type="ECO:0000313" key="5">
    <source>
        <dbReference type="Proteomes" id="UP000007800"/>
    </source>
</evidence>
<evidence type="ECO:0000313" key="4">
    <source>
        <dbReference type="EMBL" id="EER15513.1"/>
    </source>
</evidence>
<dbReference type="GO" id="GO:0003746">
    <property type="term" value="F:translation elongation factor activity"/>
    <property type="evidence" value="ECO:0007669"/>
    <property type="project" value="UniProtKB-KW"/>
</dbReference>
<keyword evidence="4" id="KW-0648">Protein biosynthesis</keyword>
<evidence type="ECO:0000256" key="1">
    <source>
        <dbReference type="ARBA" id="ARBA00022741"/>
    </source>
</evidence>
<proteinExistence type="predicted"/>
<feature type="domain" description="Tr-type G" evidence="3">
    <location>
        <begin position="7"/>
        <end position="256"/>
    </location>
</feature>
<dbReference type="InterPro" id="IPR000795">
    <property type="entry name" value="T_Tr_GTP-bd_dom"/>
</dbReference>
<dbReference type="InterPro" id="IPR050100">
    <property type="entry name" value="TRAFAC_GTPase_members"/>
</dbReference>
<dbReference type="EMBL" id="GG673494">
    <property type="protein sequence ID" value="EER15513.1"/>
    <property type="molecule type" value="Genomic_DNA"/>
</dbReference>
<evidence type="ECO:0000259" key="3">
    <source>
        <dbReference type="PROSITE" id="PS51722"/>
    </source>
</evidence>
<protein>
    <submittedName>
        <fullName evidence="4">Elongation factor 1-alpha, putative</fullName>
    </submittedName>
</protein>
<reference evidence="4 5" key="1">
    <citation type="submission" date="2008-07" db="EMBL/GenBank/DDBJ databases">
        <authorList>
            <person name="El-Sayed N."/>
            <person name="Caler E."/>
            <person name="Inman J."/>
            <person name="Amedeo P."/>
            <person name="Hass B."/>
            <person name="Wortman J."/>
        </authorList>
    </citation>
    <scope>NUCLEOTIDE SEQUENCE [LARGE SCALE GENOMIC DNA]</scope>
    <source>
        <strain evidence="5">ATCC 50983 / TXsc</strain>
    </source>
</reference>
<name>C5KJ31_PERM5</name>
<dbReference type="PROSITE" id="PS51722">
    <property type="entry name" value="G_TR_2"/>
    <property type="match status" value="1"/>
</dbReference>
<dbReference type="FunFam" id="3.40.50.300:FF:002868">
    <property type="entry name" value="Eukaryotic translation elongation factor 1 alpha 2"/>
    <property type="match status" value="1"/>
</dbReference>
<dbReference type="GeneID" id="9046289"/>
<dbReference type="InterPro" id="IPR031157">
    <property type="entry name" value="G_TR_CS"/>
</dbReference>
<dbReference type="Gene3D" id="3.40.50.300">
    <property type="entry name" value="P-loop containing nucleotide triphosphate hydrolases"/>
    <property type="match status" value="1"/>
</dbReference>
<keyword evidence="5" id="KW-1185">Reference proteome</keyword>
<dbReference type="CDD" id="cd01883">
    <property type="entry name" value="EF1_alpha"/>
    <property type="match status" value="1"/>
</dbReference>
<sequence length="276" mass="30838">MAATGEKTHMSIVICGHVDSGKSTTTGRLLFELGGVSEREMEKLKAEADRLGKSSFAFAFYMDRQKEERERGVTIACTTKEFFTETWHYTVIDAPGHRDFIKNMITGASQADVALLMVPADGNFGTAIARGNHKAGEIQGQTRQHARLINLLGVKQLIVGVNKMDSDVAGYKEARYTEIRDEMKNMLGRVGWKKDFVEKCVPILPISGWCGDNLIKKSDKMAWWKGMDVQRTVKETEKFHVDTLYDALEKFATVPARVVDAPMRVPLSGIYKIKGV</sequence>
<dbReference type="PRINTS" id="PR00315">
    <property type="entry name" value="ELONGATNFCT"/>
</dbReference>
<keyword evidence="2" id="KW-0342">GTP-binding</keyword>
<evidence type="ECO:0000256" key="2">
    <source>
        <dbReference type="ARBA" id="ARBA00023134"/>
    </source>
</evidence>
<dbReference type="AlphaFoldDB" id="C5KJ31"/>
<dbReference type="PANTHER" id="PTHR23115">
    <property type="entry name" value="TRANSLATION FACTOR"/>
    <property type="match status" value="1"/>
</dbReference>
<dbReference type="Proteomes" id="UP000007800">
    <property type="component" value="Unassembled WGS sequence"/>
</dbReference>